<feature type="compositionally biased region" description="Basic residues" evidence="1">
    <location>
        <begin position="38"/>
        <end position="56"/>
    </location>
</feature>
<evidence type="ECO:0000256" key="1">
    <source>
        <dbReference type="SAM" id="MobiDB-lite"/>
    </source>
</evidence>
<feature type="compositionally biased region" description="Polar residues" evidence="1">
    <location>
        <begin position="57"/>
        <end position="70"/>
    </location>
</feature>
<gene>
    <name evidence="2" type="ORF">Taro_017059</name>
</gene>
<sequence length="70" mass="7980">PALTRCWGLLDEERRPRRGETRGEEDCSSSNPCSSSSKPRRSNKSKVRSRKIRTLKRTGTTKSEVNMKSI</sequence>
<dbReference type="AlphaFoldDB" id="A0A843UY81"/>
<comment type="caution">
    <text evidence="2">The sequence shown here is derived from an EMBL/GenBank/DDBJ whole genome shotgun (WGS) entry which is preliminary data.</text>
</comment>
<feature type="region of interest" description="Disordered" evidence="1">
    <location>
        <begin position="1"/>
        <end position="70"/>
    </location>
</feature>
<evidence type="ECO:0000313" key="2">
    <source>
        <dbReference type="EMBL" id="MQL84549.1"/>
    </source>
</evidence>
<feature type="compositionally biased region" description="Basic and acidic residues" evidence="1">
    <location>
        <begin position="11"/>
        <end position="25"/>
    </location>
</feature>
<accession>A0A843UY81</accession>
<proteinExistence type="predicted"/>
<keyword evidence="3" id="KW-1185">Reference proteome</keyword>
<name>A0A843UY81_COLES</name>
<feature type="non-terminal residue" evidence="2">
    <location>
        <position position="1"/>
    </location>
</feature>
<dbReference type="EMBL" id="NMUH01000769">
    <property type="protein sequence ID" value="MQL84549.1"/>
    <property type="molecule type" value="Genomic_DNA"/>
</dbReference>
<reference evidence="2" key="1">
    <citation type="submission" date="2017-07" db="EMBL/GenBank/DDBJ databases">
        <title>Taro Niue Genome Assembly and Annotation.</title>
        <authorList>
            <person name="Atibalentja N."/>
            <person name="Keating K."/>
            <person name="Fields C.J."/>
        </authorList>
    </citation>
    <scope>NUCLEOTIDE SEQUENCE</scope>
    <source>
        <strain evidence="2">Niue_2</strain>
        <tissue evidence="2">Leaf</tissue>
    </source>
</reference>
<feature type="non-terminal residue" evidence="2">
    <location>
        <position position="70"/>
    </location>
</feature>
<protein>
    <submittedName>
        <fullName evidence="2">Uncharacterized protein</fullName>
    </submittedName>
</protein>
<evidence type="ECO:0000313" key="3">
    <source>
        <dbReference type="Proteomes" id="UP000652761"/>
    </source>
</evidence>
<organism evidence="2 3">
    <name type="scientific">Colocasia esculenta</name>
    <name type="common">Wild taro</name>
    <name type="synonym">Arum esculentum</name>
    <dbReference type="NCBI Taxonomy" id="4460"/>
    <lineage>
        <taxon>Eukaryota</taxon>
        <taxon>Viridiplantae</taxon>
        <taxon>Streptophyta</taxon>
        <taxon>Embryophyta</taxon>
        <taxon>Tracheophyta</taxon>
        <taxon>Spermatophyta</taxon>
        <taxon>Magnoliopsida</taxon>
        <taxon>Liliopsida</taxon>
        <taxon>Araceae</taxon>
        <taxon>Aroideae</taxon>
        <taxon>Colocasieae</taxon>
        <taxon>Colocasia</taxon>
    </lineage>
</organism>
<feature type="compositionally biased region" description="Low complexity" evidence="1">
    <location>
        <begin position="28"/>
        <end position="37"/>
    </location>
</feature>
<dbReference type="Proteomes" id="UP000652761">
    <property type="component" value="Unassembled WGS sequence"/>
</dbReference>